<comment type="pathway">
    <text evidence="1 7">Cell wall biogenesis; peptidoglycan biosynthesis.</text>
</comment>
<feature type="chain" id="PRO_5028384481" evidence="8">
    <location>
        <begin position="26"/>
        <end position="588"/>
    </location>
</feature>
<evidence type="ECO:0000256" key="8">
    <source>
        <dbReference type="SAM" id="SignalP"/>
    </source>
</evidence>
<feature type="active site" description="Nucleophile" evidence="7">
    <location>
        <position position="488"/>
    </location>
</feature>
<dbReference type="PANTHER" id="PTHR41533:SF2">
    <property type="entry name" value="BLR7131 PROTEIN"/>
    <property type="match status" value="1"/>
</dbReference>
<comment type="similarity">
    <text evidence="2">Belongs to the YkuD family.</text>
</comment>
<accession>A0A7C5HI67</accession>
<sequence length="588" mass="65991">MRLIVLFWFTVFSFLHVASPSLLHAAEERQENDVRHQIVEEQLKGSLVRLERSAGSVSPARSVIVGQMQRFYSSLEYNVAWANRKAIARLIEVIQESAEDGLNPSDYHLEEIRSLYENLPTSPALQVRADLLMTDGLFTLLSHMRAGKVVPKSLDPNWNLPLSGPAENSDAMLRSAVIDAKFPELIDSLRPSTPAYRLLRQGLAKYREIAAAGGWTPVPSGPKIGDIGQTDDRMPIIRKRLAVTGDLIEDGLTISPRSISPDTAAADSTLARKQEFIYTPELFEAVKAFQRRHGLEVDGIIGTETAGAMAVPVQEWIDQIRINLERYRWYSGKLGKTYVMVNIPAFSVELVRDGYILWKSRVIVGKPNLQTPVFKAQIKSVIFNPRWVIPSGILAKEALPAIKKNINYLSKHRLTVVNSAGKPVDPSTVNWSAYHGRGFPYRLVQASGDAGALGRIKFNMPNRFTVYMHDTPTKPLFERSYRAFSHGCVRVDNPNELGVALFDDPVKWNLPDIEQAINTGKTYAVRLPEKIPVYFLYQTAFPDDSNIAFRYDLYDRDSRLLKALDSSKERSIVDKALRPVTPPVVLKP</sequence>
<keyword evidence="4 7" id="KW-0133">Cell shape</keyword>
<dbReference type="PANTHER" id="PTHR41533">
    <property type="entry name" value="L,D-TRANSPEPTIDASE HI_1667-RELATED"/>
    <property type="match status" value="1"/>
</dbReference>
<dbReference type="UniPathway" id="UPA00219"/>
<evidence type="ECO:0000256" key="6">
    <source>
        <dbReference type="ARBA" id="ARBA00023316"/>
    </source>
</evidence>
<dbReference type="EMBL" id="DRSQ01000059">
    <property type="protein sequence ID" value="HHE31545.1"/>
    <property type="molecule type" value="Genomic_DNA"/>
</dbReference>
<dbReference type="SUPFAM" id="SSF141523">
    <property type="entry name" value="L,D-transpeptidase catalytic domain-like"/>
    <property type="match status" value="1"/>
</dbReference>
<dbReference type="InterPro" id="IPR005490">
    <property type="entry name" value="LD_TPept_cat_dom"/>
</dbReference>
<comment type="caution">
    <text evidence="10">The sequence shown here is derived from an EMBL/GenBank/DDBJ whole genome shotgun (WGS) entry which is preliminary data.</text>
</comment>
<dbReference type="InterPro" id="IPR052905">
    <property type="entry name" value="LD-transpeptidase_YkuD-like"/>
</dbReference>
<dbReference type="GO" id="GO:0071555">
    <property type="term" value="P:cell wall organization"/>
    <property type="evidence" value="ECO:0007669"/>
    <property type="project" value="UniProtKB-UniRule"/>
</dbReference>
<evidence type="ECO:0000256" key="5">
    <source>
        <dbReference type="ARBA" id="ARBA00022984"/>
    </source>
</evidence>
<dbReference type="InterPro" id="IPR045380">
    <property type="entry name" value="LD_TPept_scaffold_dom"/>
</dbReference>
<dbReference type="GO" id="GO:0004180">
    <property type="term" value="F:carboxypeptidase activity"/>
    <property type="evidence" value="ECO:0007669"/>
    <property type="project" value="UniProtKB-ARBA"/>
</dbReference>
<keyword evidence="5 7" id="KW-0573">Peptidoglycan synthesis</keyword>
<evidence type="ECO:0000256" key="4">
    <source>
        <dbReference type="ARBA" id="ARBA00022960"/>
    </source>
</evidence>
<dbReference type="InterPro" id="IPR038063">
    <property type="entry name" value="Transpep_catalytic_dom"/>
</dbReference>
<name>A0A7C5HI67_9CHLB</name>
<feature type="signal peptide" evidence="8">
    <location>
        <begin position="1"/>
        <end position="25"/>
    </location>
</feature>
<reference evidence="10" key="1">
    <citation type="journal article" date="2020" name="mSystems">
        <title>Genome- and Community-Level Interaction Insights into Carbon Utilization and Element Cycling Functions of Hydrothermarchaeota in Hydrothermal Sediment.</title>
        <authorList>
            <person name="Zhou Z."/>
            <person name="Liu Y."/>
            <person name="Xu W."/>
            <person name="Pan J."/>
            <person name="Luo Z.H."/>
            <person name="Li M."/>
        </authorList>
    </citation>
    <scope>NUCLEOTIDE SEQUENCE [LARGE SCALE GENOMIC DNA]</scope>
    <source>
        <strain evidence="10">HyVt-633</strain>
    </source>
</reference>
<dbReference type="Proteomes" id="UP000886058">
    <property type="component" value="Unassembled WGS sequence"/>
</dbReference>
<dbReference type="PROSITE" id="PS52029">
    <property type="entry name" value="LD_TPASE"/>
    <property type="match status" value="1"/>
</dbReference>
<dbReference type="InterPro" id="IPR002477">
    <property type="entry name" value="Peptidoglycan-bd-like"/>
</dbReference>
<gene>
    <name evidence="10" type="ORF">ENL07_02615</name>
</gene>
<proteinExistence type="inferred from homology"/>
<dbReference type="Gene3D" id="1.10.101.10">
    <property type="entry name" value="PGBD-like superfamily/PGBD"/>
    <property type="match status" value="1"/>
</dbReference>
<dbReference type="Gene3D" id="2.40.440.10">
    <property type="entry name" value="L,D-transpeptidase catalytic domain-like"/>
    <property type="match status" value="1"/>
</dbReference>
<dbReference type="InterPro" id="IPR036365">
    <property type="entry name" value="PGBD-like_sf"/>
</dbReference>
<feature type="active site" description="Proton donor/acceptor" evidence="7">
    <location>
        <position position="469"/>
    </location>
</feature>
<dbReference type="InterPro" id="IPR036366">
    <property type="entry name" value="PGBDSf"/>
</dbReference>
<evidence type="ECO:0000256" key="3">
    <source>
        <dbReference type="ARBA" id="ARBA00022679"/>
    </source>
</evidence>
<dbReference type="CDD" id="cd16913">
    <property type="entry name" value="YkuD_like"/>
    <property type="match status" value="1"/>
</dbReference>
<evidence type="ECO:0000256" key="2">
    <source>
        <dbReference type="ARBA" id="ARBA00005992"/>
    </source>
</evidence>
<dbReference type="Pfam" id="PF20142">
    <property type="entry name" value="Scaffold"/>
    <property type="match status" value="1"/>
</dbReference>
<keyword evidence="8" id="KW-0732">Signal</keyword>
<evidence type="ECO:0000256" key="7">
    <source>
        <dbReference type="PROSITE-ProRule" id="PRU01373"/>
    </source>
</evidence>
<keyword evidence="3" id="KW-0808">Transferase</keyword>
<keyword evidence="6 7" id="KW-0961">Cell wall biogenesis/degradation</keyword>
<dbReference type="GO" id="GO:0016740">
    <property type="term" value="F:transferase activity"/>
    <property type="evidence" value="ECO:0007669"/>
    <property type="project" value="UniProtKB-KW"/>
</dbReference>
<feature type="domain" description="L,D-TPase catalytic" evidence="9">
    <location>
        <begin position="337"/>
        <end position="526"/>
    </location>
</feature>
<dbReference type="SUPFAM" id="SSF47090">
    <property type="entry name" value="PGBD-like"/>
    <property type="match status" value="1"/>
</dbReference>
<evidence type="ECO:0000256" key="1">
    <source>
        <dbReference type="ARBA" id="ARBA00004752"/>
    </source>
</evidence>
<dbReference type="GO" id="GO:0009252">
    <property type="term" value="P:peptidoglycan biosynthetic process"/>
    <property type="evidence" value="ECO:0007669"/>
    <property type="project" value="UniProtKB-UniPathway"/>
</dbReference>
<protein>
    <submittedName>
        <fullName evidence="10">Peptidoglycan-binding protein</fullName>
    </submittedName>
</protein>
<evidence type="ECO:0000313" key="10">
    <source>
        <dbReference type="EMBL" id="HHE31545.1"/>
    </source>
</evidence>
<evidence type="ECO:0000259" key="9">
    <source>
        <dbReference type="PROSITE" id="PS52029"/>
    </source>
</evidence>
<dbReference type="Pfam" id="PF03734">
    <property type="entry name" value="YkuD"/>
    <property type="match status" value="1"/>
</dbReference>
<dbReference type="AlphaFoldDB" id="A0A7C5HI67"/>
<dbReference type="Pfam" id="PF01471">
    <property type="entry name" value="PG_binding_1"/>
    <property type="match status" value="1"/>
</dbReference>
<organism evidence="10">
    <name type="scientific">Chlorobaculum parvum</name>
    <dbReference type="NCBI Taxonomy" id="274539"/>
    <lineage>
        <taxon>Bacteria</taxon>
        <taxon>Pseudomonadati</taxon>
        <taxon>Chlorobiota</taxon>
        <taxon>Chlorobiia</taxon>
        <taxon>Chlorobiales</taxon>
        <taxon>Chlorobiaceae</taxon>
        <taxon>Chlorobaculum</taxon>
    </lineage>
</organism>
<dbReference type="GO" id="GO:0008360">
    <property type="term" value="P:regulation of cell shape"/>
    <property type="evidence" value="ECO:0007669"/>
    <property type="project" value="UniProtKB-UniRule"/>
</dbReference>